<evidence type="ECO:0000313" key="2">
    <source>
        <dbReference type="EMBL" id="MQM04392.1"/>
    </source>
</evidence>
<proteinExistence type="predicted"/>
<sequence>MFQSLHGMEEEEALPLPLPAASFLSPPLLTSDAMFSPFRARPPDEPGSSGKASRVRRRTALASPYAWPENSQTPPLPSAENPRWLPGIVTRAGRLLSFVLCSDSSKTSSSYSSDANGGGRDSSGSYLPCLVRCLILFLNSAELHPSLSLEMVDFL</sequence>
<feature type="region of interest" description="Disordered" evidence="1">
    <location>
        <begin position="63"/>
        <end position="82"/>
    </location>
</feature>
<dbReference type="Proteomes" id="UP000652761">
    <property type="component" value="Unassembled WGS sequence"/>
</dbReference>
<name>A0A843W3H7_COLES</name>
<keyword evidence="3" id="KW-1185">Reference proteome</keyword>
<evidence type="ECO:0000256" key="1">
    <source>
        <dbReference type="SAM" id="MobiDB-lite"/>
    </source>
</evidence>
<accession>A0A843W3H7</accession>
<comment type="caution">
    <text evidence="2">The sequence shown here is derived from an EMBL/GenBank/DDBJ whole genome shotgun (WGS) entry which is preliminary data.</text>
</comment>
<dbReference type="EMBL" id="NMUH01003209">
    <property type="protein sequence ID" value="MQM04392.1"/>
    <property type="molecule type" value="Genomic_DNA"/>
</dbReference>
<feature type="region of interest" description="Disordered" evidence="1">
    <location>
        <begin position="34"/>
        <end position="58"/>
    </location>
</feature>
<organism evidence="2 3">
    <name type="scientific">Colocasia esculenta</name>
    <name type="common">Wild taro</name>
    <name type="synonym">Arum esculentum</name>
    <dbReference type="NCBI Taxonomy" id="4460"/>
    <lineage>
        <taxon>Eukaryota</taxon>
        <taxon>Viridiplantae</taxon>
        <taxon>Streptophyta</taxon>
        <taxon>Embryophyta</taxon>
        <taxon>Tracheophyta</taxon>
        <taxon>Spermatophyta</taxon>
        <taxon>Magnoliopsida</taxon>
        <taxon>Liliopsida</taxon>
        <taxon>Araceae</taxon>
        <taxon>Aroideae</taxon>
        <taxon>Colocasieae</taxon>
        <taxon>Colocasia</taxon>
    </lineage>
</organism>
<dbReference type="AlphaFoldDB" id="A0A843W3H7"/>
<gene>
    <name evidence="2" type="ORF">Taro_037193</name>
</gene>
<reference evidence="2" key="1">
    <citation type="submission" date="2017-07" db="EMBL/GenBank/DDBJ databases">
        <title>Taro Niue Genome Assembly and Annotation.</title>
        <authorList>
            <person name="Atibalentja N."/>
            <person name="Keating K."/>
            <person name="Fields C.J."/>
        </authorList>
    </citation>
    <scope>NUCLEOTIDE SEQUENCE</scope>
    <source>
        <strain evidence="2">Niue_2</strain>
        <tissue evidence="2">Leaf</tissue>
    </source>
</reference>
<evidence type="ECO:0000313" key="3">
    <source>
        <dbReference type="Proteomes" id="UP000652761"/>
    </source>
</evidence>
<protein>
    <submittedName>
        <fullName evidence="2">Uncharacterized protein</fullName>
    </submittedName>
</protein>